<evidence type="ECO:0000313" key="2">
    <source>
        <dbReference type="Proteomes" id="UP001211065"/>
    </source>
</evidence>
<gene>
    <name evidence="1" type="ORF">HK099_002571</name>
</gene>
<proteinExistence type="predicted"/>
<evidence type="ECO:0000313" key="1">
    <source>
        <dbReference type="EMBL" id="KAJ3200646.1"/>
    </source>
</evidence>
<accession>A0AAD5XVH3</accession>
<name>A0AAD5XVH3_9FUNG</name>
<dbReference type="AlphaFoldDB" id="A0AAD5XVH3"/>
<dbReference type="Proteomes" id="UP001211065">
    <property type="component" value="Unassembled WGS sequence"/>
</dbReference>
<keyword evidence="2" id="KW-1185">Reference proteome</keyword>
<sequence>MISNATKALALSITSGVTIYTLCNLTPIQKSHSNLELRNVNSAASLGLVGCAALGYNALTNQPQKKQNGLGVREVRWLNHDSSDSQYLKERKWARDFCNPRF</sequence>
<organism evidence="1 2">
    <name type="scientific">Clydaea vesicula</name>
    <dbReference type="NCBI Taxonomy" id="447962"/>
    <lineage>
        <taxon>Eukaryota</taxon>
        <taxon>Fungi</taxon>
        <taxon>Fungi incertae sedis</taxon>
        <taxon>Chytridiomycota</taxon>
        <taxon>Chytridiomycota incertae sedis</taxon>
        <taxon>Chytridiomycetes</taxon>
        <taxon>Lobulomycetales</taxon>
        <taxon>Lobulomycetaceae</taxon>
        <taxon>Clydaea</taxon>
    </lineage>
</organism>
<reference evidence="1" key="1">
    <citation type="submission" date="2020-05" db="EMBL/GenBank/DDBJ databases">
        <title>Phylogenomic resolution of chytrid fungi.</title>
        <authorList>
            <person name="Stajich J.E."/>
            <person name="Amses K."/>
            <person name="Simmons R."/>
            <person name="Seto K."/>
            <person name="Myers J."/>
            <person name="Bonds A."/>
            <person name="Quandt C.A."/>
            <person name="Barry K."/>
            <person name="Liu P."/>
            <person name="Grigoriev I."/>
            <person name="Longcore J.E."/>
            <person name="James T.Y."/>
        </authorList>
    </citation>
    <scope>NUCLEOTIDE SEQUENCE</scope>
    <source>
        <strain evidence="1">JEL0476</strain>
    </source>
</reference>
<comment type="caution">
    <text evidence="1">The sequence shown here is derived from an EMBL/GenBank/DDBJ whole genome shotgun (WGS) entry which is preliminary data.</text>
</comment>
<protein>
    <submittedName>
        <fullName evidence="1">Uncharacterized protein</fullName>
    </submittedName>
</protein>
<dbReference type="EMBL" id="JADGJW010001861">
    <property type="protein sequence ID" value="KAJ3200646.1"/>
    <property type="molecule type" value="Genomic_DNA"/>
</dbReference>